<sequence length="149" mass="17025">MDKVIALCERLSMGVIDRRTEEMDTDAITLPLTTHEELRSVEAALDNKKFRDHFPLCDDPRKSAKDCLQYLLLPELANTYTLHGTRSKFGISKYNFYSTVQSVLCSHSRSASYLEKEVIHALGTAIQAFLHDARDKVHKRGWPSKERVS</sequence>
<evidence type="ECO:0000313" key="3">
    <source>
        <dbReference type="WBParaSite" id="SCUD_0002324301-mRNA-1"/>
    </source>
</evidence>
<dbReference type="EMBL" id="UZAK01053045">
    <property type="protein sequence ID" value="VDP82057.1"/>
    <property type="molecule type" value="Genomic_DNA"/>
</dbReference>
<proteinExistence type="predicted"/>
<evidence type="ECO:0000313" key="2">
    <source>
        <dbReference type="Proteomes" id="UP000279833"/>
    </source>
</evidence>
<keyword evidence="2" id="KW-1185">Reference proteome</keyword>
<evidence type="ECO:0000313" key="1">
    <source>
        <dbReference type="EMBL" id="VDP82057.1"/>
    </source>
</evidence>
<name>A0A183L7C0_9TREM</name>
<dbReference type="STRING" id="6186.A0A183L7C0"/>
<dbReference type="Proteomes" id="UP000279833">
    <property type="component" value="Unassembled WGS sequence"/>
</dbReference>
<accession>A0A183L7C0</accession>
<gene>
    <name evidence="1" type="ORF">SCUD_LOCUS23239</name>
</gene>
<organism evidence="3">
    <name type="scientific">Schistosoma curassoni</name>
    <dbReference type="NCBI Taxonomy" id="6186"/>
    <lineage>
        <taxon>Eukaryota</taxon>
        <taxon>Metazoa</taxon>
        <taxon>Spiralia</taxon>
        <taxon>Lophotrochozoa</taxon>
        <taxon>Platyhelminthes</taxon>
        <taxon>Trematoda</taxon>
        <taxon>Digenea</taxon>
        <taxon>Strigeidida</taxon>
        <taxon>Schistosomatoidea</taxon>
        <taxon>Schistosomatidae</taxon>
        <taxon>Schistosoma</taxon>
    </lineage>
</organism>
<protein>
    <submittedName>
        <fullName evidence="3">DDE_Tnp_1_7 domain-containing protein</fullName>
    </submittedName>
</protein>
<reference evidence="1 2" key="2">
    <citation type="submission" date="2018-11" db="EMBL/GenBank/DDBJ databases">
        <authorList>
            <consortium name="Pathogen Informatics"/>
        </authorList>
    </citation>
    <scope>NUCLEOTIDE SEQUENCE [LARGE SCALE GENOMIC DNA]</scope>
    <source>
        <strain evidence="1">Dakar</strain>
        <strain evidence="2">Dakar, Senegal</strain>
    </source>
</reference>
<dbReference type="WBParaSite" id="SCUD_0002324301-mRNA-1">
    <property type="protein sequence ID" value="SCUD_0002324301-mRNA-1"/>
    <property type="gene ID" value="SCUD_0002324301"/>
</dbReference>
<dbReference type="AlphaFoldDB" id="A0A183L7C0"/>
<reference evidence="3" key="1">
    <citation type="submission" date="2016-06" db="UniProtKB">
        <authorList>
            <consortium name="WormBaseParasite"/>
        </authorList>
    </citation>
    <scope>IDENTIFICATION</scope>
</reference>